<comment type="caution">
    <text evidence="1">The sequence shown here is derived from an EMBL/GenBank/DDBJ whole genome shotgun (WGS) entry which is preliminary data.</text>
</comment>
<dbReference type="AlphaFoldDB" id="A0A9D5Q7E7"/>
<dbReference type="NCBIfam" id="NF008633">
    <property type="entry name" value="PRK11622.1"/>
    <property type="match status" value="1"/>
</dbReference>
<sequence>AFVRHVFYHVSGEVQAWQGAFDEHAFETAAAATYQTLRDLVPFLWREGNTYPESPVRLAQLFADGEVDFALSYNPADASKKIHDGLYPDTVRTFVFEEGTIANTHFVAIPFNASDKAGAMVVANFLLAPEAQFTKADPDVWGDLPVIDPTRLDDTWRTKFANQARGIATLSDEELQQHQLPEPPSEILIRLEKGWVQHVLKNR</sequence>
<dbReference type="PANTHER" id="PTHR42779:SF1">
    <property type="entry name" value="PROTEIN YNJB"/>
    <property type="match status" value="1"/>
</dbReference>
<dbReference type="Gene3D" id="3.40.190.10">
    <property type="entry name" value="Periplasmic binding protein-like II"/>
    <property type="match status" value="2"/>
</dbReference>
<dbReference type="EMBL" id="WJJP01000639">
    <property type="protein sequence ID" value="MBD3326805.1"/>
    <property type="molecule type" value="Genomic_DNA"/>
</dbReference>
<accession>A0A9D5Q7E7</accession>
<feature type="non-terminal residue" evidence="1">
    <location>
        <position position="1"/>
    </location>
</feature>
<dbReference type="PANTHER" id="PTHR42779">
    <property type="entry name" value="PROTEIN YNJB"/>
    <property type="match status" value="1"/>
</dbReference>
<evidence type="ECO:0000313" key="2">
    <source>
        <dbReference type="Proteomes" id="UP000649604"/>
    </source>
</evidence>
<dbReference type="Proteomes" id="UP000649604">
    <property type="component" value="Unassembled WGS sequence"/>
</dbReference>
<organism evidence="1 2">
    <name type="scientific">candidate division KSB3 bacterium</name>
    <dbReference type="NCBI Taxonomy" id="2044937"/>
    <lineage>
        <taxon>Bacteria</taxon>
        <taxon>candidate division KSB3</taxon>
    </lineage>
</organism>
<dbReference type="SUPFAM" id="SSF53850">
    <property type="entry name" value="Periplasmic binding protein-like II"/>
    <property type="match status" value="1"/>
</dbReference>
<evidence type="ECO:0000313" key="1">
    <source>
        <dbReference type="EMBL" id="MBD3326805.1"/>
    </source>
</evidence>
<reference evidence="1" key="1">
    <citation type="submission" date="2019-11" db="EMBL/GenBank/DDBJ databases">
        <title>Microbial mats filling the niche in hypersaline microbial mats.</title>
        <authorList>
            <person name="Wong H.L."/>
            <person name="Macleod F.I."/>
            <person name="White R.A. III"/>
            <person name="Burns B.P."/>
        </authorList>
    </citation>
    <scope>NUCLEOTIDE SEQUENCE</scope>
    <source>
        <strain evidence="1">Rbin_158</strain>
    </source>
</reference>
<proteinExistence type="predicted"/>
<protein>
    <submittedName>
        <fullName evidence="1">ABC transporter substrate-binding protein</fullName>
    </submittedName>
</protein>
<name>A0A9D5Q7E7_9BACT</name>
<gene>
    <name evidence="1" type="ORF">GF339_19630</name>
</gene>